<dbReference type="EMBL" id="FNAN01000007">
    <property type="protein sequence ID" value="SDE82744.1"/>
    <property type="molecule type" value="Genomic_DNA"/>
</dbReference>
<dbReference type="NCBIfam" id="TIGR01560">
    <property type="entry name" value="put_DNA_pack"/>
    <property type="match status" value="1"/>
</dbReference>
<dbReference type="AlphaFoldDB" id="A0A1G7G3M4"/>
<keyword evidence="2" id="KW-1185">Reference proteome</keyword>
<dbReference type="Proteomes" id="UP000198748">
    <property type="component" value="Unassembled WGS sequence"/>
</dbReference>
<dbReference type="Gene3D" id="1.10.3230.30">
    <property type="entry name" value="Phage gp6-like head-tail connector protein"/>
    <property type="match status" value="1"/>
</dbReference>
<accession>A0A1G7G3M4</accession>
<dbReference type="CDD" id="cd08054">
    <property type="entry name" value="gp6"/>
    <property type="match status" value="1"/>
</dbReference>
<sequence>MNTYPVLKTKYTSSPVTVEQAKNWLRLDIPDFTEDDSKIQDLINAAVSYVEKECNLSLGVSTYEWYTDCLPCKFADTCNVTSIFSIEQEIDDDFVSIADTEYKRIPTSETTSRIRWKSSFKATGSFFRTTFTAGYDEGKIPHRLLQAVRALIAEWYDDPGDYVREKKTMADRLLQPYVIAYAG</sequence>
<gene>
    <name evidence="1" type="ORF">SAMN04487996_107111</name>
</gene>
<reference evidence="2" key="1">
    <citation type="submission" date="2016-10" db="EMBL/GenBank/DDBJ databases">
        <authorList>
            <person name="Varghese N."/>
            <person name="Submissions S."/>
        </authorList>
    </citation>
    <scope>NUCLEOTIDE SEQUENCE [LARGE SCALE GENOMIC DNA]</scope>
    <source>
        <strain evidence="2">DSM 25329</strain>
    </source>
</reference>
<evidence type="ECO:0000313" key="1">
    <source>
        <dbReference type="EMBL" id="SDE82744.1"/>
    </source>
</evidence>
<dbReference type="STRING" id="659014.SAMN04487996_107111"/>
<name>A0A1G7G3M4_9BACT</name>
<evidence type="ECO:0000313" key="2">
    <source>
        <dbReference type="Proteomes" id="UP000198748"/>
    </source>
</evidence>
<protein>
    <recommendedName>
        <fullName evidence="3">Phage gp6-like head-tail connector protein</fullName>
    </recommendedName>
</protein>
<dbReference type="InterPro" id="IPR021146">
    <property type="entry name" value="Phage_gp6-like_head-tail"/>
</dbReference>
<dbReference type="RefSeq" id="WP_090150140.1">
    <property type="nucleotide sequence ID" value="NZ_FNAN01000007.1"/>
</dbReference>
<evidence type="ECO:0008006" key="3">
    <source>
        <dbReference type="Google" id="ProtNLM"/>
    </source>
</evidence>
<proteinExistence type="predicted"/>
<dbReference type="Pfam" id="PF05135">
    <property type="entry name" value="Phage_connect_1"/>
    <property type="match status" value="1"/>
</dbReference>
<dbReference type="InterPro" id="IPR006450">
    <property type="entry name" value="Phage_HK97_gp6-like"/>
</dbReference>
<organism evidence="1 2">
    <name type="scientific">Dyadobacter soli</name>
    <dbReference type="NCBI Taxonomy" id="659014"/>
    <lineage>
        <taxon>Bacteria</taxon>
        <taxon>Pseudomonadati</taxon>
        <taxon>Bacteroidota</taxon>
        <taxon>Cytophagia</taxon>
        <taxon>Cytophagales</taxon>
        <taxon>Spirosomataceae</taxon>
        <taxon>Dyadobacter</taxon>
    </lineage>
</organism>
<dbReference type="OrthoDB" id="954845at2"/>